<protein>
    <submittedName>
        <fullName evidence="2">HB2A protein</fullName>
    </submittedName>
</protein>
<keyword evidence="3" id="KW-1185">Reference proteome</keyword>
<gene>
    <name evidence="2" type="primary">Rt1b</name>
    <name evidence="2" type="ORF">MYSCRO_R08858</name>
</gene>
<dbReference type="Pfam" id="PF07654">
    <property type="entry name" value="C1-set"/>
    <property type="match status" value="1"/>
</dbReference>
<proteinExistence type="predicted"/>
<dbReference type="AlphaFoldDB" id="A0A7L2SJJ9"/>
<evidence type="ECO:0000313" key="2">
    <source>
        <dbReference type="EMBL" id="NXS21640.1"/>
    </source>
</evidence>
<name>A0A7L2SJJ9_9PASS</name>
<sequence>GRLLCSVLDFSPAHVQVRWFQGGWELMGNVVATDVVPNRAWTHHLPVLLETPP</sequence>
<feature type="domain" description="Immunoglobulin C1-set" evidence="1">
    <location>
        <begin position="3"/>
        <end position="53"/>
    </location>
</feature>
<evidence type="ECO:0000313" key="3">
    <source>
        <dbReference type="Proteomes" id="UP000537747"/>
    </source>
</evidence>
<accession>A0A7L2SJJ9</accession>
<dbReference type="EMBL" id="VYZQ01060037">
    <property type="protein sequence ID" value="NXS21640.1"/>
    <property type="molecule type" value="Genomic_DNA"/>
</dbReference>
<dbReference type="Gene3D" id="2.60.40.10">
    <property type="entry name" value="Immunoglobulins"/>
    <property type="match status" value="1"/>
</dbReference>
<dbReference type="Proteomes" id="UP000537747">
    <property type="component" value="Unassembled WGS sequence"/>
</dbReference>
<evidence type="ECO:0000259" key="1">
    <source>
        <dbReference type="Pfam" id="PF07654"/>
    </source>
</evidence>
<comment type="caution">
    <text evidence="2">The sequence shown here is derived from an EMBL/GenBank/DDBJ whole genome shotgun (WGS) entry which is preliminary data.</text>
</comment>
<dbReference type="InterPro" id="IPR013783">
    <property type="entry name" value="Ig-like_fold"/>
</dbReference>
<dbReference type="SUPFAM" id="SSF48726">
    <property type="entry name" value="Immunoglobulin"/>
    <property type="match status" value="1"/>
</dbReference>
<feature type="non-terminal residue" evidence="2">
    <location>
        <position position="53"/>
    </location>
</feature>
<reference evidence="2 3" key="1">
    <citation type="submission" date="2019-09" db="EMBL/GenBank/DDBJ databases">
        <title>Bird 10,000 Genomes (B10K) Project - Family phase.</title>
        <authorList>
            <person name="Zhang G."/>
        </authorList>
    </citation>
    <scope>NUCLEOTIDE SEQUENCE [LARGE SCALE GENOMIC DNA]</scope>
    <source>
        <strain evidence="2">B10K-DU-002-82</strain>
    </source>
</reference>
<dbReference type="InterPro" id="IPR036179">
    <property type="entry name" value="Ig-like_dom_sf"/>
</dbReference>
<organism evidence="2 3">
    <name type="scientific">Mystacornis crossleyi</name>
    <dbReference type="NCBI Taxonomy" id="98133"/>
    <lineage>
        <taxon>Eukaryota</taxon>
        <taxon>Metazoa</taxon>
        <taxon>Chordata</taxon>
        <taxon>Craniata</taxon>
        <taxon>Vertebrata</taxon>
        <taxon>Euteleostomi</taxon>
        <taxon>Archelosauria</taxon>
        <taxon>Archosauria</taxon>
        <taxon>Dinosauria</taxon>
        <taxon>Saurischia</taxon>
        <taxon>Theropoda</taxon>
        <taxon>Coelurosauria</taxon>
        <taxon>Aves</taxon>
        <taxon>Neognathae</taxon>
        <taxon>Neoaves</taxon>
        <taxon>Telluraves</taxon>
        <taxon>Australaves</taxon>
        <taxon>Passeriformes</taxon>
        <taxon>Sylvioidea</taxon>
        <taxon>Timaliidae</taxon>
        <taxon>Mystacornis</taxon>
    </lineage>
</organism>
<feature type="non-terminal residue" evidence="2">
    <location>
        <position position="1"/>
    </location>
</feature>
<dbReference type="OrthoDB" id="9940220at2759"/>
<dbReference type="InterPro" id="IPR003597">
    <property type="entry name" value="Ig_C1-set"/>
</dbReference>